<accession>C6BUY3</accession>
<dbReference type="RefSeq" id="WP_012765646.1">
    <property type="nucleotide sequence ID" value="NC_012881.1"/>
</dbReference>
<dbReference type="HOGENOM" id="CLU_162531_0_0_7"/>
<dbReference type="KEGG" id="dsa:Desal_0048"/>
<evidence type="ECO:0000256" key="1">
    <source>
        <dbReference type="SAM" id="Coils"/>
    </source>
</evidence>
<protein>
    <submittedName>
        <fullName evidence="2">Uncharacterized protein</fullName>
    </submittedName>
</protein>
<dbReference type="eggNOG" id="ENOG5033IIH">
    <property type="taxonomic scope" value="Bacteria"/>
</dbReference>
<reference evidence="2 3" key="1">
    <citation type="submission" date="2009-06" db="EMBL/GenBank/DDBJ databases">
        <title>Complete sequence of Desulfovibrio salexigens DSM 2638.</title>
        <authorList>
            <consortium name="US DOE Joint Genome Institute"/>
            <person name="Lucas S."/>
            <person name="Copeland A."/>
            <person name="Lapidus A."/>
            <person name="Glavina del Rio T."/>
            <person name="Tice H."/>
            <person name="Bruce D."/>
            <person name="Goodwin L."/>
            <person name="Pitluck S."/>
            <person name="Munk A.C."/>
            <person name="Brettin T."/>
            <person name="Detter J.C."/>
            <person name="Han C."/>
            <person name="Tapia R."/>
            <person name="Larimer F."/>
            <person name="Land M."/>
            <person name="Hauser L."/>
            <person name="Kyrpides N."/>
            <person name="Anderson I."/>
            <person name="Wall J.D."/>
            <person name="Arkin A.P."/>
            <person name="Dehal P."/>
            <person name="Chivian D."/>
            <person name="Giles B."/>
            <person name="Hazen T.C."/>
        </authorList>
    </citation>
    <scope>NUCLEOTIDE SEQUENCE [LARGE SCALE GENOMIC DNA]</scope>
    <source>
        <strain evidence="3">ATCC 14822 / DSM 2638 / NCIMB 8403 / VKM B-1763</strain>
    </source>
</reference>
<keyword evidence="1" id="KW-0175">Coiled coil</keyword>
<evidence type="ECO:0000313" key="2">
    <source>
        <dbReference type="EMBL" id="ACS78120.1"/>
    </source>
</evidence>
<name>C6BUY3_MARSD</name>
<dbReference type="STRING" id="526222.Desal_0048"/>
<feature type="coiled-coil region" evidence="1">
    <location>
        <begin position="15"/>
        <end position="56"/>
    </location>
</feature>
<keyword evidence="3" id="KW-1185">Reference proteome</keyword>
<organism evidence="2 3">
    <name type="scientific">Maridesulfovibrio salexigens (strain ATCC 14822 / DSM 2638 / NCIMB 8403 / VKM B-1763)</name>
    <name type="common">Desulfovibrio salexigens</name>
    <dbReference type="NCBI Taxonomy" id="526222"/>
    <lineage>
        <taxon>Bacteria</taxon>
        <taxon>Pseudomonadati</taxon>
        <taxon>Thermodesulfobacteriota</taxon>
        <taxon>Desulfovibrionia</taxon>
        <taxon>Desulfovibrionales</taxon>
        <taxon>Desulfovibrionaceae</taxon>
        <taxon>Maridesulfovibrio</taxon>
    </lineage>
</organism>
<gene>
    <name evidence="2" type="ordered locus">Desal_0048</name>
</gene>
<sequence length="105" mass="11765">MAMGNGMNNGTSQPVNGLEQELNLLKDQHKWLHDKKIRTEQELASTTSQLAALEEEAKAQYGTSDPQELAKLLEEKKAENARLVTEYRSHIMSIKEGLDNLEGNN</sequence>
<dbReference type="Proteomes" id="UP000002601">
    <property type="component" value="Chromosome"/>
</dbReference>
<dbReference type="EMBL" id="CP001649">
    <property type="protein sequence ID" value="ACS78120.1"/>
    <property type="molecule type" value="Genomic_DNA"/>
</dbReference>
<dbReference type="AlphaFoldDB" id="C6BUY3"/>
<proteinExistence type="predicted"/>
<evidence type="ECO:0000313" key="3">
    <source>
        <dbReference type="Proteomes" id="UP000002601"/>
    </source>
</evidence>